<evidence type="ECO:0000313" key="3">
    <source>
        <dbReference type="EMBL" id="KAG9237388.1"/>
    </source>
</evidence>
<gene>
    <name evidence="3" type="ORF">BJ875DRAFT_418184</name>
</gene>
<feature type="signal peptide" evidence="2">
    <location>
        <begin position="1"/>
        <end position="19"/>
    </location>
</feature>
<dbReference type="Proteomes" id="UP000824998">
    <property type="component" value="Unassembled WGS sequence"/>
</dbReference>
<name>A0A9P8C819_9HELO</name>
<organism evidence="3 4">
    <name type="scientific">Amylocarpus encephaloides</name>
    <dbReference type="NCBI Taxonomy" id="45428"/>
    <lineage>
        <taxon>Eukaryota</taxon>
        <taxon>Fungi</taxon>
        <taxon>Dikarya</taxon>
        <taxon>Ascomycota</taxon>
        <taxon>Pezizomycotina</taxon>
        <taxon>Leotiomycetes</taxon>
        <taxon>Helotiales</taxon>
        <taxon>Helotiales incertae sedis</taxon>
        <taxon>Amylocarpus</taxon>
    </lineage>
</organism>
<dbReference type="Gene3D" id="1.10.530.10">
    <property type="match status" value="1"/>
</dbReference>
<reference evidence="3" key="1">
    <citation type="journal article" date="2021" name="IMA Fungus">
        <title>Genomic characterization of three marine fungi, including Emericellopsis atlantica sp. nov. with signatures of a generalist lifestyle and marine biomass degradation.</title>
        <authorList>
            <person name="Hagestad O.C."/>
            <person name="Hou L."/>
            <person name="Andersen J.H."/>
            <person name="Hansen E.H."/>
            <person name="Altermark B."/>
            <person name="Li C."/>
            <person name="Kuhnert E."/>
            <person name="Cox R.J."/>
            <person name="Crous P.W."/>
            <person name="Spatafora J.W."/>
            <person name="Lail K."/>
            <person name="Amirebrahimi M."/>
            <person name="Lipzen A."/>
            <person name="Pangilinan J."/>
            <person name="Andreopoulos W."/>
            <person name="Hayes R.D."/>
            <person name="Ng V."/>
            <person name="Grigoriev I.V."/>
            <person name="Jackson S.A."/>
            <person name="Sutton T.D.S."/>
            <person name="Dobson A.D.W."/>
            <person name="Rama T."/>
        </authorList>
    </citation>
    <scope>NUCLEOTIDE SEQUENCE</scope>
    <source>
        <strain evidence="3">TRa018bII</strain>
    </source>
</reference>
<feature type="compositionally biased region" description="Basic and acidic residues" evidence="1">
    <location>
        <begin position="37"/>
        <end position="52"/>
    </location>
</feature>
<dbReference type="AlphaFoldDB" id="A0A9P8C819"/>
<proteinExistence type="predicted"/>
<dbReference type="SUPFAM" id="SSF53955">
    <property type="entry name" value="Lysozyme-like"/>
    <property type="match status" value="1"/>
</dbReference>
<protein>
    <submittedName>
        <fullName evidence="3">Muramidase</fullName>
    </submittedName>
</protein>
<evidence type="ECO:0000256" key="2">
    <source>
        <dbReference type="SAM" id="SignalP"/>
    </source>
</evidence>
<feature type="region of interest" description="Disordered" evidence="1">
    <location>
        <begin position="17"/>
        <end position="52"/>
    </location>
</feature>
<sequence>MASSIALLALLSLTGPAFAAPRPPTETPTQPTTPVGEKQEYSGDGSDWPKESEWVSYETMWEKASAEFTKSCPSGVKQNTPEDMKAISEGIEKASEETKVDKRFILAVITQESHGCVRINPTANGVHNPGLMQSHNGKFNCETVGEGECPKENIYGMIRDGTFGTTDGSESSLAHGLQWAAEKGAKDSQATYWSARLYNAGDNSYVPGGDLVVNSGATNSYPSDIANRLTGHYF</sequence>
<dbReference type="EMBL" id="MU251387">
    <property type="protein sequence ID" value="KAG9237388.1"/>
    <property type="molecule type" value="Genomic_DNA"/>
</dbReference>
<evidence type="ECO:0000256" key="1">
    <source>
        <dbReference type="SAM" id="MobiDB-lite"/>
    </source>
</evidence>
<keyword evidence="4" id="KW-1185">Reference proteome</keyword>
<comment type="caution">
    <text evidence="3">The sequence shown here is derived from an EMBL/GenBank/DDBJ whole genome shotgun (WGS) entry which is preliminary data.</text>
</comment>
<dbReference type="InterPro" id="IPR023346">
    <property type="entry name" value="Lysozyme-like_dom_sf"/>
</dbReference>
<dbReference type="OrthoDB" id="1193027at2759"/>
<accession>A0A9P8C819</accession>
<keyword evidence="2" id="KW-0732">Signal</keyword>
<feature type="chain" id="PRO_5040256282" evidence="2">
    <location>
        <begin position="20"/>
        <end position="234"/>
    </location>
</feature>
<evidence type="ECO:0000313" key="4">
    <source>
        <dbReference type="Proteomes" id="UP000824998"/>
    </source>
</evidence>